<organism evidence="8 9">
    <name type="scientific">Saltatorellus ferox</name>
    <dbReference type="NCBI Taxonomy" id="2528018"/>
    <lineage>
        <taxon>Bacteria</taxon>
        <taxon>Pseudomonadati</taxon>
        <taxon>Planctomycetota</taxon>
        <taxon>Planctomycetia</taxon>
        <taxon>Planctomycetia incertae sedis</taxon>
        <taxon>Saltatorellus</taxon>
    </lineage>
</organism>
<dbReference type="SUPFAM" id="SSF52540">
    <property type="entry name" value="P-loop containing nucleoside triphosphate hydrolases"/>
    <property type="match status" value="1"/>
</dbReference>
<dbReference type="InterPro" id="IPR048333">
    <property type="entry name" value="HA2_WH"/>
</dbReference>
<gene>
    <name evidence="8" type="primary">hrpB</name>
    <name evidence="8" type="ORF">Poly30_16400</name>
</gene>
<dbReference type="Pfam" id="PF00271">
    <property type="entry name" value="Helicase_C"/>
    <property type="match status" value="1"/>
</dbReference>
<keyword evidence="1" id="KW-0547">Nucleotide-binding</keyword>
<evidence type="ECO:0000256" key="5">
    <source>
        <dbReference type="SAM" id="MobiDB-lite"/>
    </source>
</evidence>
<dbReference type="CDD" id="cd18791">
    <property type="entry name" value="SF2_C_RHA"/>
    <property type="match status" value="1"/>
</dbReference>
<dbReference type="GO" id="GO:0005524">
    <property type="term" value="F:ATP binding"/>
    <property type="evidence" value="ECO:0007669"/>
    <property type="project" value="UniProtKB-KW"/>
</dbReference>
<accession>A0A518EPW7</accession>
<dbReference type="GO" id="GO:0016787">
    <property type="term" value="F:hydrolase activity"/>
    <property type="evidence" value="ECO:0007669"/>
    <property type="project" value="UniProtKB-KW"/>
</dbReference>
<dbReference type="PANTHER" id="PTHR43519">
    <property type="entry name" value="ATP-DEPENDENT RNA HELICASE HRPB"/>
    <property type="match status" value="1"/>
</dbReference>
<sequence length="857" mass="92780">MSSLERLPIDDLLPEIVSAMLPASTAGTSGGGVAVLVAAPGAGKTTRVPPALEAAGLGPIVVLEPRRIAARAAARRVAEEQGWRVGEEVGYHVRFDRKCGPKTRVLFCTEGILLARLQADPFLEGVGCLVFDEFHERSLDADLALAMARRVRADVRPDLGILVTSATLDPDPVSRFLGGAPVLTSEGRSYPIDQRFLPPIAAAAGSFTGSGRSESLEDQVARGVNMALAETDGDVLVFLAGVGEIQRCAERLARIPKIEVHQLYGDLDPAAQDAALRAGPKRRVVLATNVAESSVTVGGVRAVVDSGEARVLRHDAGSGVDRLVVERIDRAAADQRAGRAGRLGPGLCVRLWSQIDDRTLDPFLVPEVRRLDVAAPVLELANWGETDVSAFPWFERPRPGAIEGAVELLRGLGALDRRGHITEKGRAMSRLPLPPRLAALVLAGAELGALEIAALAAALLSERDPFRRPGGGGPPGASRRDATESDVFERCVALDGGPSGRHLDVSRQAARQVQRVRDQILRSVKEPKGQRARSDETALAKALFAAFPDRLCVRRRDDRERAVMAGGKGLRMGFECGVTEAEFFVAVRLMSGRRPGEEDIVVMASAVDRSWIDGGEVRVSRRPVFDAARGRVVGRRREMLGPLVLSEADHPDCPSAEAEEVLVEAAQKDPSRALGLDRPEVASVLERLRFLRAHVPDVGLPDPSEEAFRELIPQIAGGARSFADLTRRPVLDLFLGSLTHQQRVALEREAPERLTVPSGSHIRLAYDGERPPVLAVRIQEMFGLAETPRVASGRVPVLLHLLAPNGRPQQVTGDLASFWKDAYHHVRKDLRSRYPKHPWPEDPLTAPPTARARRRRR</sequence>
<evidence type="ECO:0000259" key="6">
    <source>
        <dbReference type="PROSITE" id="PS51192"/>
    </source>
</evidence>
<evidence type="ECO:0000256" key="2">
    <source>
        <dbReference type="ARBA" id="ARBA00022801"/>
    </source>
</evidence>
<dbReference type="InterPro" id="IPR010225">
    <property type="entry name" value="HrpB"/>
</dbReference>
<evidence type="ECO:0000313" key="8">
    <source>
        <dbReference type="EMBL" id="QDV06135.1"/>
    </source>
</evidence>
<reference evidence="8 9" key="1">
    <citation type="submission" date="2019-02" db="EMBL/GenBank/DDBJ databases">
        <title>Deep-cultivation of Planctomycetes and their phenomic and genomic characterization uncovers novel biology.</title>
        <authorList>
            <person name="Wiegand S."/>
            <person name="Jogler M."/>
            <person name="Boedeker C."/>
            <person name="Pinto D."/>
            <person name="Vollmers J."/>
            <person name="Rivas-Marin E."/>
            <person name="Kohn T."/>
            <person name="Peeters S.H."/>
            <person name="Heuer A."/>
            <person name="Rast P."/>
            <person name="Oberbeckmann S."/>
            <person name="Bunk B."/>
            <person name="Jeske O."/>
            <person name="Meyerdierks A."/>
            <person name="Storesund J.E."/>
            <person name="Kallscheuer N."/>
            <person name="Luecker S."/>
            <person name="Lage O.M."/>
            <person name="Pohl T."/>
            <person name="Merkel B.J."/>
            <person name="Hornburger P."/>
            <person name="Mueller R.-W."/>
            <person name="Bruemmer F."/>
            <person name="Labrenz M."/>
            <person name="Spormann A.M."/>
            <person name="Op den Camp H."/>
            <person name="Overmann J."/>
            <person name="Amann R."/>
            <person name="Jetten M.S.M."/>
            <person name="Mascher T."/>
            <person name="Medema M.H."/>
            <person name="Devos D.P."/>
            <person name="Kaster A.-K."/>
            <person name="Ovreas L."/>
            <person name="Rohde M."/>
            <person name="Galperin M.Y."/>
            <person name="Jogler C."/>
        </authorList>
    </citation>
    <scope>NUCLEOTIDE SEQUENCE [LARGE SCALE GENOMIC DNA]</scope>
    <source>
        <strain evidence="8 9">Poly30</strain>
    </source>
</reference>
<name>A0A518EPW7_9BACT</name>
<evidence type="ECO:0000256" key="3">
    <source>
        <dbReference type="ARBA" id="ARBA00022806"/>
    </source>
</evidence>
<dbReference type="InterPro" id="IPR014001">
    <property type="entry name" value="Helicase_ATP-bd"/>
</dbReference>
<dbReference type="PROSITE" id="PS51194">
    <property type="entry name" value="HELICASE_CTER"/>
    <property type="match status" value="1"/>
</dbReference>
<dbReference type="Gene3D" id="1.20.120.1080">
    <property type="match status" value="1"/>
</dbReference>
<dbReference type="PROSITE" id="PS51192">
    <property type="entry name" value="HELICASE_ATP_BIND_1"/>
    <property type="match status" value="1"/>
</dbReference>
<evidence type="ECO:0000256" key="1">
    <source>
        <dbReference type="ARBA" id="ARBA00022741"/>
    </source>
</evidence>
<dbReference type="InterPro" id="IPR027417">
    <property type="entry name" value="P-loop_NTPase"/>
</dbReference>
<protein>
    <submittedName>
        <fullName evidence="8">ATP-dependent RNA helicase HrpB</fullName>
        <ecNumber evidence="8">3.6.4.13</ecNumber>
    </submittedName>
</protein>
<dbReference type="InterPro" id="IPR007502">
    <property type="entry name" value="Helicase-assoc_dom"/>
</dbReference>
<dbReference type="GO" id="GO:0003676">
    <property type="term" value="F:nucleic acid binding"/>
    <property type="evidence" value="ECO:0007669"/>
    <property type="project" value="InterPro"/>
</dbReference>
<dbReference type="GO" id="GO:0003724">
    <property type="term" value="F:RNA helicase activity"/>
    <property type="evidence" value="ECO:0007669"/>
    <property type="project" value="UniProtKB-EC"/>
</dbReference>
<dbReference type="Proteomes" id="UP000320390">
    <property type="component" value="Chromosome"/>
</dbReference>
<dbReference type="PIRSF" id="PIRSF005496">
    <property type="entry name" value="ATP_hel_hrpB"/>
    <property type="match status" value="1"/>
</dbReference>
<dbReference type="Pfam" id="PF08482">
    <property type="entry name" value="HrpB_C"/>
    <property type="match status" value="1"/>
</dbReference>
<evidence type="ECO:0000256" key="4">
    <source>
        <dbReference type="ARBA" id="ARBA00022840"/>
    </source>
</evidence>
<dbReference type="InterPro" id="IPR001650">
    <property type="entry name" value="Helicase_C-like"/>
</dbReference>
<dbReference type="InterPro" id="IPR013689">
    <property type="entry name" value="RNA_helicase_ATP-dep_HrpB_C"/>
</dbReference>
<dbReference type="CDD" id="cd17990">
    <property type="entry name" value="DEXHc_HrpB"/>
    <property type="match status" value="1"/>
</dbReference>
<dbReference type="Gene3D" id="3.40.50.300">
    <property type="entry name" value="P-loop containing nucleotide triphosphate hydrolases"/>
    <property type="match status" value="2"/>
</dbReference>
<feature type="region of interest" description="Disordered" evidence="5">
    <location>
        <begin position="834"/>
        <end position="857"/>
    </location>
</feature>
<dbReference type="SMART" id="SM00490">
    <property type="entry name" value="HELICc"/>
    <property type="match status" value="1"/>
</dbReference>
<dbReference type="Pfam" id="PF00270">
    <property type="entry name" value="DEAD"/>
    <property type="match status" value="1"/>
</dbReference>
<evidence type="ECO:0000259" key="7">
    <source>
        <dbReference type="PROSITE" id="PS51194"/>
    </source>
</evidence>
<dbReference type="EMBL" id="CP036434">
    <property type="protein sequence ID" value="QDV06135.1"/>
    <property type="molecule type" value="Genomic_DNA"/>
</dbReference>
<dbReference type="AlphaFoldDB" id="A0A518EPW7"/>
<dbReference type="EC" id="3.6.4.13" evidence="8"/>
<feature type="region of interest" description="Disordered" evidence="5">
    <location>
        <begin position="464"/>
        <end position="484"/>
    </location>
</feature>
<dbReference type="InterPro" id="IPR049614">
    <property type="entry name" value="HrpB_DEXH"/>
</dbReference>
<feature type="domain" description="Helicase C-terminal" evidence="7">
    <location>
        <begin position="223"/>
        <end position="384"/>
    </location>
</feature>
<dbReference type="SMART" id="SM00487">
    <property type="entry name" value="DEXDc"/>
    <property type="match status" value="1"/>
</dbReference>
<keyword evidence="2 8" id="KW-0378">Hydrolase</keyword>
<keyword evidence="4" id="KW-0067">ATP-binding</keyword>
<dbReference type="RefSeq" id="WP_419191107.1">
    <property type="nucleotide sequence ID" value="NZ_CP036434.1"/>
</dbReference>
<dbReference type="SMART" id="SM00847">
    <property type="entry name" value="HA2"/>
    <property type="match status" value="1"/>
</dbReference>
<proteinExistence type="predicted"/>
<dbReference type="PANTHER" id="PTHR43519:SF1">
    <property type="entry name" value="ATP-DEPENDENT RNA HELICASE HRPB"/>
    <property type="match status" value="1"/>
</dbReference>
<keyword evidence="3 8" id="KW-0347">Helicase</keyword>
<feature type="domain" description="Helicase ATP-binding" evidence="6">
    <location>
        <begin position="25"/>
        <end position="186"/>
    </location>
</feature>
<evidence type="ECO:0000313" key="9">
    <source>
        <dbReference type="Proteomes" id="UP000320390"/>
    </source>
</evidence>
<dbReference type="Pfam" id="PF04408">
    <property type="entry name" value="WHD_HA2"/>
    <property type="match status" value="1"/>
</dbReference>
<dbReference type="InterPro" id="IPR011545">
    <property type="entry name" value="DEAD/DEAH_box_helicase_dom"/>
</dbReference>
<keyword evidence="9" id="KW-1185">Reference proteome</keyword>
<dbReference type="NCBIfam" id="TIGR01970">
    <property type="entry name" value="DEAH_box_HrpB"/>
    <property type="match status" value="1"/>
</dbReference>